<proteinExistence type="predicted"/>
<dbReference type="AlphaFoldDB" id="A0ABD2PPG9"/>
<feature type="non-terminal residue" evidence="1">
    <location>
        <position position="1"/>
    </location>
</feature>
<accession>A0ABD2PPG9</accession>
<protein>
    <submittedName>
        <fullName evidence="1">Uncharacterized protein</fullName>
    </submittedName>
</protein>
<name>A0ABD2PPG9_9PLAT</name>
<keyword evidence="2" id="KW-1185">Reference proteome</keyword>
<dbReference type="Proteomes" id="UP001626550">
    <property type="component" value="Unassembled WGS sequence"/>
</dbReference>
<comment type="caution">
    <text evidence="1">The sequence shown here is derived from an EMBL/GenBank/DDBJ whole genome shotgun (WGS) entry which is preliminary data.</text>
</comment>
<gene>
    <name evidence="1" type="ORF">Ciccas_012388</name>
</gene>
<sequence length="81" mass="9265">ASIAPFEVSEDKFDCFSTWCSRYRGRFKRDDRSCNSPPETGLGNKESQKLLNIERKPEEMLCKDLVKKLAEIFTPSMTTVG</sequence>
<organism evidence="1 2">
    <name type="scientific">Cichlidogyrus casuarinus</name>
    <dbReference type="NCBI Taxonomy" id="1844966"/>
    <lineage>
        <taxon>Eukaryota</taxon>
        <taxon>Metazoa</taxon>
        <taxon>Spiralia</taxon>
        <taxon>Lophotrochozoa</taxon>
        <taxon>Platyhelminthes</taxon>
        <taxon>Monogenea</taxon>
        <taxon>Monopisthocotylea</taxon>
        <taxon>Dactylogyridea</taxon>
        <taxon>Ancyrocephalidae</taxon>
        <taxon>Cichlidogyrus</taxon>
    </lineage>
</organism>
<reference evidence="1 2" key="1">
    <citation type="submission" date="2024-11" db="EMBL/GenBank/DDBJ databases">
        <title>Adaptive evolution of stress response genes in parasites aligns with host niche diversity.</title>
        <authorList>
            <person name="Hahn C."/>
            <person name="Resl P."/>
        </authorList>
    </citation>
    <scope>NUCLEOTIDE SEQUENCE [LARGE SCALE GENOMIC DNA]</scope>
    <source>
        <strain evidence="1">EGGRZ-B1_66</strain>
        <tissue evidence="1">Body</tissue>
    </source>
</reference>
<evidence type="ECO:0000313" key="2">
    <source>
        <dbReference type="Proteomes" id="UP001626550"/>
    </source>
</evidence>
<evidence type="ECO:0000313" key="1">
    <source>
        <dbReference type="EMBL" id="KAL3309070.1"/>
    </source>
</evidence>
<dbReference type="EMBL" id="JBJKFK010004342">
    <property type="protein sequence ID" value="KAL3309070.1"/>
    <property type="molecule type" value="Genomic_DNA"/>
</dbReference>